<accession>A0A417YWV8</accession>
<dbReference type="OrthoDB" id="2697418at2"/>
<dbReference type="AlphaFoldDB" id="A0A417YWV8"/>
<organism evidence="1 2">
    <name type="scientific">Neobacillus notoginsengisoli</name>
    <dbReference type="NCBI Taxonomy" id="1578198"/>
    <lineage>
        <taxon>Bacteria</taxon>
        <taxon>Bacillati</taxon>
        <taxon>Bacillota</taxon>
        <taxon>Bacilli</taxon>
        <taxon>Bacillales</taxon>
        <taxon>Bacillaceae</taxon>
        <taxon>Neobacillus</taxon>
    </lineage>
</organism>
<dbReference type="EMBL" id="QWEG01000003">
    <property type="protein sequence ID" value="RHW41978.1"/>
    <property type="molecule type" value="Genomic_DNA"/>
</dbReference>
<name>A0A417YWV8_9BACI</name>
<comment type="caution">
    <text evidence="1">The sequence shown here is derived from an EMBL/GenBank/DDBJ whole genome shotgun (WGS) entry which is preliminary data.</text>
</comment>
<keyword evidence="2" id="KW-1185">Reference proteome</keyword>
<proteinExistence type="predicted"/>
<dbReference type="Proteomes" id="UP000284416">
    <property type="component" value="Unassembled WGS sequence"/>
</dbReference>
<dbReference type="RefSeq" id="WP_118919633.1">
    <property type="nucleotide sequence ID" value="NZ_QWEG01000003.1"/>
</dbReference>
<evidence type="ECO:0000313" key="2">
    <source>
        <dbReference type="Proteomes" id="UP000284416"/>
    </source>
</evidence>
<sequence>MSIKSGKIEGFEQFSQFSSLKEFNTHMEMWLALHKHDFAKGELVGLKRLIRFSAKVPGVSNAKIGTILKAIHEEYNANGISRSTFKRMVQKAISLGILTIHETERKNGSQSSNLYIFNRFPKNEPPKDEKMNHPETIILSKQKDQDINKRKEERAEQNHTFEHAELNHTFTSDKVPQPFVQLAKCFFNNAKTIQEYWQMVQIAAYRNNRETETDTVLDTAISSFKQLIGKIKSNTRIKNQIAYFYGIIDTKFTNLFPLLPSH</sequence>
<reference evidence="1 2" key="1">
    <citation type="journal article" date="2017" name="Int. J. Syst. Evol. Microbiol.">
        <title>Bacillus notoginsengisoli sp. nov., a novel bacterium isolated from the rhizosphere of Panax notoginseng.</title>
        <authorList>
            <person name="Zhang M.Y."/>
            <person name="Cheng J."/>
            <person name="Cai Y."/>
            <person name="Zhang T.Y."/>
            <person name="Wu Y.Y."/>
            <person name="Manikprabhu D."/>
            <person name="Li W.J."/>
            <person name="Zhang Y.X."/>
        </authorList>
    </citation>
    <scope>NUCLEOTIDE SEQUENCE [LARGE SCALE GENOMIC DNA]</scope>
    <source>
        <strain evidence="1 2">JCM 30743</strain>
    </source>
</reference>
<gene>
    <name evidence="1" type="ORF">D1B31_04860</name>
</gene>
<evidence type="ECO:0008006" key="3">
    <source>
        <dbReference type="Google" id="ProtNLM"/>
    </source>
</evidence>
<evidence type="ECO:0000313" key="1">
    <source>
        <dbReference type="EMBL" id="RHW41978.1"/>
    </source>
</evidence>
<protein>
    <recommendedName>
        <fullName evidence="3">Helix-turn-helix domain-containing protein</fullName>
    </recommendedName>
</protein>